<evidence type="ECO:0000313" key="2">
    <source>
        <dbReference type="Proteomes" id="UP001056120"/>
    </source>
</evidence>
<dbReference type="Proteomes" id="UP001056120">
    <property type="component" value="Linkage Group LG04"/>
</dbReference>
<protein>
    <submittedName>
        <fullName evidence="1">Uncharacterized protein</fullName>
    </submittedName>
</protein>
<dbReference type="EMBL" id="CM042021">
    <property type="protein sequence ID" value="KAI3818591.1"/>
    <property type="molecule type" value="Genomic_DNA"/>
</dbReference>
<gene>
    <name evidence="1" type="ORF">L1987_12403</name>
</gene>
<reference evidence="1 2" key="2">
    <citation type="journal article" date="2022" name="Mol. Ecol. Resour.">
        <title>The genomes of chicory, endive, great burdock and yacon provide insights into Asteraceae paleo-polyploidization history and plant inulin production.</title>
        <authorList>
            <person name="Fan W."/>
            <person name="Wang S."/>
            <person name="Wang H."/>
            <person name="Wang A."/>
            <person name="Jiang F."/>
            <person name="Liu H."/>
            <person name="Zhao H."/>
            <person name="Xu D."/>
            <person name="Zhang Y."/>
        </authorList>
    </citation>
    <scope>NUCLEOTIDE SEQUENCE [LARGE SCALE GENOMIC DNA]</scope>
    <source>
        <strain evidence="2">cv. Yunnan</strain>
        <tissue evidence="1">Leaves</tissue>
    </source>
</reference>
<reference evidence="2" key="1">
    <citation type="journal article" date="2022" name="Mol. Ecol. Resour.">
        <title>The genomes of chicory, endive, great burdock and yacon provide insights into Asteraceae palaeo-polyploidization history and plant inulin production.</title>
        <authorList>
            <person name="Fan W."/>
            <person name="Wang S."/>
            <person name="Wang H."/>
            <person name="Wang A."/>
            <person name="Jiang F."/>
            <person name="Liu H."/>
            <person name="Zhao H."/>
            <person name="Xu D."/>
            <person name="Zhang Y."/>
        </authorList>
    </citation>
    <scope>NUCLEOTIDE SEQUENCE [LARGE SCALE GENOMIC DNA]</scope>
    <source>
        <strain evidence="2">cv. Yunnan</strain>
    </source>
</reference>
<comment type="caution">
    <text evidence="1">The sequence shown here is derived from an EMBL/GenBank/DDBJ whole genome shotgun (WGS) entry which is preliminary data.</text>
</comment>
<keyword evidence="2" id="KW-1185">Reference proteome</keyword>
<proteinExistence type="predicted"/>
<sequence>MAVLLLAPPPAVVVGGTGGVVDNEVAPFSVYAGIKEGESITYLWPLSSEFISGNETLAVDPDLSISLSGSGASSVIVREAFERYKALIFKHVGGSKLGGTSNSHYDVGKVTVIVRIMMKR</sequence>
<evidence type="ECO:0000313" key="1">
    <source>
        <dbReference type="EMBL" id="KAI3818591.1"/>
    </source>
</evidence>
<organism evidence="1 2">
    <name type="scientific">Smallanthus sonchifolius</name>
    <dbReference type="NCBI Taxonomy" id="185202"/>
    <lineage>
        <taxon>Eukaryota</taxon>
        <taxon>Viridiplantae</taxon>
        <taxon>Streptophyta</taxon>
        <taxon>Embryophyta</taxon>
        <taxon>Tracheophyta</taxon>
        <taxon>Spermatophyta</taxon>
        <taxon>Magnoliopsida</taxon>
        <taxon>eudicotyledons</taxon>
        <taxon>Gunneridae</taxon>
        <taxon>Pentapetalae</taxon>
        <taxon>asterids</taxon>
        <taxon>campanulids</taxon>
        <taxon>Asterales</taxon>
        <taxon>Asteraceae</taxon>
        <taxon>Asteroideae</taxon>
        <taxon>Heliantheae alliance</taxon>
        <taxon>Millerieae</taxon>
        <taxon>Smallanthus</taxon>
    </lineage>
</organism>
<name>A0ACB9JFU5_9ASTR</name>
<accession>A0ACB9JFU5</accession>